<evidence type="ECO:0000313" key="2">
    <source>
        <dbReference type="Proteomes" id="UP000262832"/>
    </source>
</evidence>
<accession>A0ABM6YV77</accession>
<evidence type="ECO:0000313" key="1">
    <source>
        <dbReference type="EMBL" id="AXY01602.1"/>
    </source>
</evidence>
<name>A0ABM6YV77_9VIBR</name>
<sequence>MNSLQRFYQWIANTPPLFKITPPFITVDNIPTSPLSGDENYNGNPRLGFLYQHLCTKLLTDSSRYELIAEEIQLNDSKGRTIGAVDLILKNLDDEEFEHWEVAIKFYLLHQGIWYGPNAHDQLHKKLDRMLTHQLKMSQRQEFHQQLVLDKNPAERLLLQGRLYINPFSQENVPKACLGYDLDPNQVTGYWCYQSQWEQIGEPLYALSKPQWAIGTNEYLTPIDKPSNRFVHAQTQNGQFWFIVEDSWPNHANTEK</sequence>
<dbReference type="InterPro" id="IPR015003">
    <property type="entry name" value="DUF1853"/>
</dbReference>
<reference evidence="1 2" key="1">
    <citation type="submission" date="2018-08" db="EMBL/GenBank/DDBJ databases">
        <title>Genomic taxonomy of the Vibrionaceae family.</title>
        <authorList>
            <person name="Gomez-Gil B."/>
            <person name="Tanaka M."/>
            <person name="Sawabe T."/>
            <person name="Enciso-Ibarra K."/>
        </authorList>
    </citation>
    <scope>NUCLEOTIDE SEQUENCE [LARGE SCALE GENOMIC DNA]</scope>
    <source>
        <strain evidence="1 2">CAIM 1831</strain>
    </source>
</reference>
<dbReference type="Proteomes" id="UP000262832">
    <property type="component" value="Chromosome I"/>
</dbReference>
<proteinExistence type="predicted"/>
<protein>
    <submittedName>
        <fullName evidence="1">DUF1853 family protein</fullName>
    </submittedName>
</protein>
<dbReference type="RefSeq" id="WP_128811359.1">
    <property type="nucleotide sequence ID" value="NZ_CP032093.1"/>
</dbReference>
<keyword evidence="2" id="KW-1185">Reference proteome</keyword>
<dbReference type="Pfam" id="PF08907">
    <property type="entry name" value="DUF1853"/>
    <property type="match status" value="1"/>
</dbReference>
<gene>
    <name evidence="1" type="ORF">D1115_11040</name>
</gene>
<organism evidence="1 2">
    <name type="scientific">Vibrio alfacsensis</name>
    <dbReference type="NCBI Taxonomy" id="1074311"/>
    <lineage>
        <taxon>Bacteria</taxon>
        <taxon>Pseudomonadati</taxon>
        <taxon>Pseudomonadota</taxon>
        <taxon>Gammaproteobacteria</taxon>
        <taxon>Vibrionales</taxon>
        <taxon>Vibrionaceae</taxon>
        <taxon>Vibrio</taxon>
    </lineage>
</organism>
<dbReference type="EMBL" id="CP032093">
    <property type="protein sequence ID" value="AXY01602.1"/>
    <property type="molecule type" value="Genomic_DNA"/>
</dbReference>